<keyword evidence="3" id="KW-1185">Reference proteome</keyword>
<feature type="region of interest" description="Disordered" evidence="1">
    <location>
        <begin position="232"/>
        <end position="256"/>
    </location>
</feature>
<organism evidence="2 3">
    <name type="scientific">Natrinema altunense (strain JCM 12890 / CGMCC 1.3731 / AJ2)</name>
    <dbReference type="NCBI Taxonomy" id="1227494"/>
    <lineage>
        <taxon>Archaea</taxon>
        <taxon>Methanobacteriati</taxon>
        <taxon>Methanobacteriota</taxon>
        <taxon>Stenosarchaea group</taxon>
        <taxon>Halobacteria</taxon>
        <taxon>Halobacteriales</taxon>
        <taxon>Natrialbaceae</taxon>
        <taxon>Natrinema</taxon>
    </lineage>
</organism>
<evidence type="ECO:0000256" key="1">
    <source>
        <dbReference type="SAM" id="MobiDB-lite"/>
    </source>
</evidence>
<reference evidence="2 3" key="1">
    <citation type="journal article" date="2014" name="PLoS Genet.">
        <title>Phylogenetically driven sequencing of extremely halophilic archaea reveals strategies for static and dynamic osmo-response.</title>
        <authorList>
            <person name="Becker E.A."/>
            <person name="Seitzer P.M."/>
            <person name="Tritt A."/>
            <person name="Larsen D."/>
            <person name="Krusor M."/>
            <person name="Yao A.I."/>
            <person name="Wu D."/>
            <person name="Madern D."/>
            <person name="Eisen J.A."/>
            <person name="Darling A.E."/>
            <person name="Facciotti M.T."/>
        </authorList>
    </citation>
    <scope>NUCLEOTIDE SEQUENCE [LARGE SCALE GENOMIC DNA]</scope>
    <source>
        <strain evidence="2 3">JCM 12890</strain>
    </source>
</reference>
<protein>
    <submittedName>
        <fullName evidence="2">Transposase</fullName>
    </submittedName>
</protein>
<feature type="region of interest" description="Disordered" evidence="1">
    <location>
        <begin position="24"/>
        <end position="58"/>
    </location>
</feature>
<dbReference type="AlphaFoldDB" id="L9ZQ52"/>
<evidence type="ECO:0000313" key="3">
    <source>
        <dbReference type="Proteomes" id="UP000011511"/>
    </source>
</evidence>
<sequence>MTCPTDETAEDSGLEIDPDPQLEREAENAAQQAMADGPVTINRMGSAMHIQRSAKGDAEYVTKDEVLEIVDNYYRGHVEEQAESDPTAAGSKRDTARGSLEQSDSSAGSSGFLRTMTEALEKSKSVGRDLSQALTKGAIGSLAGAGGKLVGKVGGGSLGALLGGAVGSLAGPVGAGAGAATGYQFGEVLGGEMLGGAASDVAKQATDYTLPDEHAASVADLHQKYKKLEEDVRELKKSDDTLTGENNSQGVGESRR</sequence>
<dbReference type="RefSeq" id="WP_007108487.1">
    <property type="nucleotide sequence ID" value="NZ_AOIK01000016.1"/>
</dbReference>
<comment type="caution">
    <text evidence="2">The sequence shown here is derived from an EMBL/GenBank/DDBJ whole genome shotgun (WGS) entry which is preliminary data.</text>
</comment>
<feature type="region of interest" description="Disordered" evidence="1">
    <location>
        <begin position="77"/>
        <end position="115"/>
    </location>
</feature>
<feature type="compositionally biased region" description="Polar residues" evidence="1">
    <location>
        <begin position="241"/>
        <end position="256"/>
    </location>
</feature>
<name>L9ZQ52_NATA2</name>
<evidence type="ECO:0000313" key="2">
    <source>
        <dbReference type="EMBL" id="ELY88620.1"/>
    </source>
</evidence>
<dbReference type="PATRIC" id="fig|1227494.3.peg.1133"/>
<accession>L9ZQ52</accession>
<gene>
    <name evidence="2" type="ORF">C485_05668</name>
</gene>
<dbReference type="EMBL" id="AOIK01000016">
    <property type="protein sequence ID" value="ELY88620.1"/>
    <property type="molecule type" value="Genomic_DNA"/>
</dbReference>
<proteinExistence type="predicted"/>
<feature type="compositionally biased region" description="Polar residues" evidence="1">
    <location>
        <begin position="100"/>
        <end position="109"/>
    </location>
</feature>
<dbReference type="Proteomes" id="UP000011511">
    <property type="component" value="Unassembled WGS sequence"/>
</dbReference>